<dbReference type="EMBL" id="AVPF01000049">
    <property type="protein sequence ID" value="KGX84769.1"/>
    <property type="molecule type" value="Genomic_DNA"/>
</dbReference>
<dbReference type="eggNOG" id="ENOG502Z9E0">
    <property type="taxonomic scope" value="Bacteria"/>
</dbReference>
<dbReference type="InterPro" id="IPR047705">
    <property type="entry name" value="AimR-like"/>
</dbReference>
<dbReference type="NCBIfam" id="NF038310">
    <property type="entry name" value="lysogeny_AimR"/>
    <property type="match status" value="1"/>
</dbReference>
<proteinExistence type="predicted"/>
<comment type="caution">
    <text evidence="1">The sequence shown here is derived from an EMBL/GenBank/DDBJ whole genome shotgun (WGS) entry which is preliminary data.</text>
</comment>
<evidence type="ECO:0000313" key="2">
    <source>
        <dbReference type="Proteomes" id="UP000030403"/>
    </source>
</evidence>
<dbReference type="RefSeq" id="WP_027447914.1">
    <property type="nucleotide sequence ID" value="NZ_AVPF01000049.1"/>
</dbReference>
<dbReference type="Proteomes" id="UP000030403">
    <property type="component" value="Unassembled WGS sequence"/>
</dbReference>
<keyword evidence="2" id="KW-1185">Reference proteome</keyword>
<accession>A0A0A5FY99</accession>
<organism evidence="1 2">
    <name type="scientific">Pontibacillus marinus BH030004 = DSM 16465</name>
    <dbReference type="NCBI Taxonomy" id="1385511"/>
    <lineage>
        <taxon>Bacteria</taxon>
        <taxon>Bacillati</taxon>
        <taxon>Bacillota</taxon>
        <taxon>Bacilli</taxon>
        <taxon>Bacillales</taxon>
        <taxon>Bacillaceae</taxon>
        <taxon>Pontibacillus</taxon>
    </lineage>
</organism>
<reference evidence="1 2" key="1">
    <citation type="submission" date="2013-08" db="EMBL/GenBank/DDBJ databases">
        <authorList>
            <person name="Huang J."/>
            <person name="Wang G."/>
        </authorList>
    </citation>
    <scope>NUCLEOTIDE SEQUENCE [LARGE SCALE GENOMIC DNA]</scope>
    <source>
        <strain evidence="1 2">BH030004</strain>
    </source>
</reference>
<dbReference type="OrthoDB" id="2692106at2"/>
<gene>
    <name evidence="1" type="ORF">N783_16155</name>
</gene>
<dbReference type="AlphaFoldDB" id="A0A0A5FY99"/>
<dbReference type="STRING" id="1385511.GCA_000425225_00431"/>
<protein>
    <submittedName>
        <fullName evidence="1">Uncharacterized protein</fullName>
    </submittedName>
</protein>
<evidence type="ECO:0000313" key="1">
    <source>
        <dbReference type="EMBL" id="KGX84769.1"/>
    </source>
</evidence>
<name>A0A0A5FY99_9BACI</name>
<dbReference type="Pfam" id="PF22871">
    <property type="entry name" value="AimR"/>
    <property type="match status" value="1"/>
</dbReference>
<sequence length="360" mass="42249">MEDNNQIQDTQTIFKPFRQNGNETSLHIVYKAMMTRYDSNQALALLKEFCLTSLSVENQRRGLELLYMSSFFDELEELIRVNRKSENEENRQWAYIYGIMLERRKTGEKLDPYKMLAGLDKLKPLSQEVEVLKVFLTVYSYNTLRKNGTVGSYFDTLHELTNAIDDPLMVMYFQERLEDFLMFYHLLRNELILCRKYGYRLINRTHNTFKHCVAHQKLALTYALENYEQALYHSNEALSIAEQNGYTRLSHVVTDKNFPFIAAVNGVYEGVTTSDPIEQAHLDIAKGNIKEAVKVLEEIEQPSPFQEYYLGKALNDMDRLLSAYHRFTRSGNHFAAQFPIHEIKRIRKLDIEILEEHRLA</sequence>